<keyword evidence="9" id="KW-0012">Acyltransferase</keyword>
<evidence type="ECO:0000256" key="10">
    <source>
        <dbReference type="ARBA" id="ARBA00048109"/>
    </source>
</evidence>
<organism evidence="13 14">
    <name type="scientific">Streptomyces termitum</name>
    <dbReference type="NCBI Taxonomy" id="67368"/>
    <lineage>
        <taxon>Bacteria</taxon>
        <taxon>Bacillati</taxon>
        <taxon>Actinomycetota</taxon>
        <taxon>Actinomycetes</taxon>
        <taxon>Kitasatosporales</taxon>
        <taxon>Streptomycetaceae</taxon>
        <taxon>Streptomyces</taxon>
    </lineage>
</organism>
<dbReference type="Pfam" id="PF03007">
    <property type="entry name" value="WS_DGAT_cat"/>
    <property type="match status" value="1"/>
</dbReference>
<dbReference type="InterPro" id="IPR009721">
    <property type="entry name" value="O-acyltransferase_WSD1_C"/>
</dbReference>
<evidence type="ECO:0000256" key="8">
    <source>
        <dbReference type="ARBA" id="ARBA00023098"/>
    </source>
</evidence>
<evidence type="ECO:0000259" key="12">
    <source>
        <dbReference type="Pfam" id="PF06974"/>
    </source>
</evidence>
<evidence type="ECO:0000256" key="4">
    <source>
        <dbReference type="ARBA" id="ARBA00013244"/>
    </source>
</evidence>
<dbReference type="GO" id="GO:0001666">
    <property type="term" value="P:response to hypoxia"/>
    <property type="evidence" value="ECO:0007669"/>
    <property type="project" value="TreeGrafter"/>
</dbReference>
<feature type="domain" description="O-acyltransferase WSD1 C-terminal" evidence="12">
    <location>
        <begin position="274"/>
        <end position="410"/>
    </location>
</feature>
<dbReference type="GO" id="GO:0051701">
    <property type="term" value="P:biological process involved in interaction with host"/>
    <property type="evidence" value="ECO:0007669"/>
    <property type="project" value="TreeGrafter"/>
</dbReference>
<dbReference type="GO" id="GO:0004144">
    <property type="term" value="F:diacylglycerol O-acyltransferase activity"/>
    <property type="evidence" value="ECO:0007669"/>
    <property type="project" value="UniProtKB-EC"/>
</dbReference>
<name>A0A918T3K1_9ACTN</name>
<keyword evidence="6" id="KW-0808">Transferase</keyword>
<dbReference type="Pfam" id="PF06974">
    <property type="entry name" value="WS_DGAT_C"/>
    <property type="match status" value="1"/>
</dbReference>
<dbReference type="AlphaFoldDB" id="A0A918T3K1"/>
<comment type="caution">
    <text evidence="13">The sequence shown here is derived from an EMBL/GenBank/DDBJ whole genome shotgun (WGS) entry which is preliminary data.</text>
</comment>
<evidence type="ECO:0000256" key="3">
    <source>
        <dbReference type="ARBA" id="ARBA00009587"/>
    </source>
</evidence>
<dbReference type="InterPro" id="IPR045034">
    <property type="entry name" value="O-acyltransferase_WSD1-like"/>
</dbReference>
<evidence type="ECO:0000259" key="11">
    <source>
        <dbReference type="Pfam" id="PF03007"/>
    </source>
</evidence>
<evidence type="ECO:0000256" key="1">
    <source>
        <dbReference type="ARBA" id="ARBA00004771"/>
    </source>
</evidence>
<keyword evidence="14" id="KW-1185">Reference proteome</keyword>
<keyword evidence="5" id="KW-0444">Lipid biosynthesis</keyword>
<evidence type="ECO:0000256" key="7">
    <source>
        <dbReference type="ARBA" id="ARBA00022798"/>
    </source>
</evidence>
<reference evidence="13" key="1">
    <citation type="journal article" date="2014" name="Int. J. Syst. Evol. Microbiol.">
        <title>Complete genome sequence of Corynebacterium casei LMG S-19264T (=DSM 44701T), isolated from a smear-ripened cheese.</title>
        <authorList>
            <consortium name="US DOE Joint Genome Institute (JGI-PGF)"/>
            <person name="Walter F."/>
            <person name="Albersmeier A."/>
            <person name="Kalinowski J."/>
            <person name="Ruckert C."/>
        </authorList>
    </citation>
    <scope>NUCLEOTIDE SEQUENCE</scope>
    <source>
        <strain evidence="13">JCM 4518</strain>
    </source>
</reference>
<dbReference type="Proteomes" id="UP000644020">
    <property type="component" value="Unassembled WGS sequence"/>
</dbReference>
<reference evidence="13" key="2">
    <citation type="submission" date="2020-09" db="EMBL/GenBank/DDBJ databases">
        <authorList>
            <person name="Sun Q."/>
            <person name="Ohkuma M."/>
        </authorList>
    </citation>
    <scope>NUCLEOTIDE SEQUENCE</scope>
    <source>
        <strain evidence="13">JCM 4518</strain>
    </source>
</reference>
<gene>
    <name evidence="13" type="ORF">GCM10010305_27380</name>
</gene>
<evidence type="ECO:0000256" key="9">
    <source>
        <dbReference type="ARBA" id="ARBA00023315"/>
    </source>
</evidence>
<evidence type="ECO:0000313" key="13">
    <source>
        <dbReference type="EMBL" id="GHA82140.1"/>
    </source>
</evidence>
<dbReference type="InterPro" id="IPR004255">
    <property type="entry name" value="O-acyltransferase_WSD1_N"/>
</dbReference>
<comment type="similarity">
    <text evidence="3">Belongs to the long-chain O-acyltransferase family.</text>
</comment>
<protein>
    <recommendedName>
        <fullName evidence="4">diacylglycerol O-acyltransferase</fullName>
        <ecNumber evidence="4">2.3.1.20</ecNumber>
    </recommendedName>
</protein>
<dbReference type="RefSeq" id="WP_189976940.1">
    <property type="nucleotide sequence ID" value="NZ_BMUL01000006.1"/>
</dbReference>
<sequence length="419" mass="45036">MFTATRPGLMDLTLHDMAQKQPRLDQTLGVVLQLDGRPPALAELRAHVAGRLDRLPALTHYLHGPGLRARWAHDPRPDLERRVGERAVAAGPDRLDAALEDLLAHPLPWDLWLLHGHAPGRYALCYRLHHSCQNGGALRHVLCTLFGAAPATAAPATAVPATAAPARPEPRAGVRVHARTLGGMLGALARNDLWNDPAHPLRNARTGTWASAPTQVLRAVGAARGGSGNDALLAALASALRTWTRAYWPRGAGRAVPAAMMVDVRRPHEADRPGNLFAHATLPLPSHRPTHEERLDAIVAATRRPKDPLVRAATRTLLDRTPACVGRAVADRVTTPPRAVVDTSHVVFPHPLSYRGDPVTGVRIATWLPRHHPASIVACSYNGTTGVYFLTDAALPGLHRLAGWWEEAVAEAHAATAPA</sequence>
<evidence type="ECO:0000256" key="6">
    <source>
        <dbReference type="ARBA" id="ARBA00022679"/>
    </source>
</evidence>
<comment type="catalytic activity">
    <reaction evidence="10">
        <text>an acyl-CoA + a 1,2-diacyl-sn-glycerol = a triacyl-sn-glycerol + CoA</text>
        <dbReference type="Rhea" id="RHEA:10868"/>
        <dbReference type="ChEBI" id="CHEBI:17815"/>
        <dbReference type="ChEBI" id="CHEBI:57287"/>
        <dbReference type="ChEBI" id="CHEBI:58342"/>
        <dbReference type="ChEBI" id="CHEBI:64615"/>
        <dbReference type="EC" id="2.3.1.20"/>
    </reaction>
</comment>
<dbReference type="PANTHER" id="PTHR31650">
    <property type="entry name" value="O-ACYLTRANSFERASE (WSD1-LIKE) FAMILY PROTEIN"/>
    <property type="match status" value="1"/>
</dbReference>
<comment type="pathway">
    <text evidence="2">Lipid metabolism.</text>
</comment>
<accession>A0A918T3K1</accession>
<dbReference type="GO" id="GO:0006071">
    <property type="term" value="P:glycerol metabolic process"/>
    <property type="evidence" value="ECO:0007669"/>
    <property type="project" value="UniProtKB-KW"/>
</dbReference>
<evidence type="ECO:0000313" key="14">
    <source>
        <dbReference type="Proteomes" id="UP000644020"/>
    </source>
</evidence>
<dbReference type="GO" id="GO:0071731">
    <property type="term" value="P:response to nitric oxide"/>
    <property type="evidence" value="ECO:0007669"/>
    <property type="project" value="TreeGrafter"/>
</dbReference>
<keyword evidence="7" id="KW-0319">Glycerol metabolism</keyword>
<dbReference type="GO" id="GO:0005886">
    <property type="term" value="C:plasma membrane"/>
    <property type="evidence" value="ECO:0007669"/>
    <property type="project" value="TreeGrafter"/>
</dbReference>
<dbReference type="EC" id="2.3.1.20" evidence="4"/>
<dbReference type="GO" id="GO:0019432">
    <property type="term" value="P:triglyceride biosynthetic process"/>
    <property type="evidence" value="ECO:0007669"/>
    <property type="project" value="TreeGrafter"/>
</dbReference>
<dbReference type="PANTHER" id="PTHR31650:SF1">
    <property type="entry name" value="WAX ESTER SYNTHASE_DIACYLGLYCEROL ACYLTRANSFERASE 4-RELATED"/>
    <property type="match status" value="1"/>
</dbReference>
<comment type="pathway">
    <text evidence="1">Glycerolipid metabolism; triacylglycerol biosynthesis.</text>
</comment>
<proteinExistence type="inferred from homology"/>
<feature type="domain" description="O-acyltransferase WSD1-like N-terminal" evidence="11">
    <location>
        <begin position="40"/>
        <end position="189"/>
    </location>
</feature>
<keyword evidence="8" id="KW-0443">Lipid metabolism</keyword>
<dbReference type="EMBL" id="BMUL01000006">
    <property type="protein sequence ID" value="GHA82140.1"/>
    <property type="molecule type" value="Genomic_DNA"/>
</dbReference>
<evidence type="ECO:0000256" key="2">
    <source>
        <dbReference type="ARBA" id="ARBA00005189"/>
    </source>
</evidence>
<evidence type="ECO:0000256" key="5">
    <source>
        <dbReference type="ARBA" id="ARBA00022516"/>
    </source>
</evidence>